<evidence type="ECO:0000313" key="2">
    <source>
        <dbReference type="Proteomes" id="UP000615326"/>
    </source>
</evidence>
<protein>
    <submittedName>
        <fullName evidence="1">Uncharacterized protein</fullName>
    </submittedName>
</protein>
<organism evidence="1 2">
    <name type="scientific">Acetobacter fallax</name>
    <dbReference type="NCBI Taxonomy" id="1737473"/>
    <lineage>
        <taxon>Bacteria</taxon>
        <taxon>Pseudomonadati</taxon>
        <taxon>Pseudomonadota</taxon>
        <taxon>Alphaproteobacteria</taxon>
        <taxon>Acetobacterales</taxon>
        <taxon>Acetobacteraceae</taxon>
        <taxon>Acetobacter</taxon>
    </lineage>
</organism>
<sequence>MFIVDACFIRGTNWRTLETISKKENIGVSPITAMELASHICDSFKESSYQRSKVNFLKCKLFKILDDPFWALAKRRIITAHSSRQHESKMVSRLLPLVESSSRLEDLLEKYIEFPDGYRTKCNIMEYSSSILSEEENVFRKTISRIWARGCYVFSGVSVAEQMDEYCAQTISI</sequence>
<gene>
    <name evidence="1" type="ORF">GOB84_17250</name>
</gene>
<dbReference type="RefSeq" id="WP_173578669.1">
    <property type="nucleotide sequence ID" value="NZ_WOSW01000063.1"/>
</dbReference>
<reference evidence="1 2" key="1">
    <citation type="journal article" date="2020" name="Int. J. Syst. Evol. Microbiol.">
        <title>Novel acetic acid bacteria from cider fermentations: Acetobacter conturbans sp. nov. and Acetobacter fallax sp. nov.</title>
        <authorList>
            <person name="Sombolestani A.S."/>
            <person name="Cleenwerck I."/>
            <person name="Cnockaert M."/>
            <person name="Borremans W."/>
            <person name="Wieme A.D."/>
            <person name="De Vuyst L."/>
            <person name="Vandamme P."/>
        </authorList>
    </citation>
    <scope>NUCLEOTIDE SEQUENCE [LARGE SCALE GENOMIC DNA]</scope>
    <source>
        <strain evidence="1 2">LMG 1637</strain>
    </source>
</reference>
<evidence type="ECO:0000313" key="1">
    <source>
        <dbReference type="EMBL" id="NHO34245.1"/>
    </source>
</evidence>
<accession>A0ABX0KIN8</accession>
<dbReference type="EMBL" id="WOSW01000063">
    <property type="protein sequence ID" value="NHO34245.1"/>
    <property type="molecule type" value="Genomic_DNA"/>
</dbReference>
<keyword evidence="2" id="KW-1185">Reference proteome</keyword>
<proteinExistence type="predicted"/>
<comment type="caution">
    <text evidence="1">The sequence shown here is derived from an EMBL/GenBank/DDBJ whole genome shotgun (WGS) entry which is preliminary data.</text>
</comment>
<name>A0ABX0KIN8_9PROT</name>
<dbReference type="Proteomes" id="UP000615326">
    <property type="component" value="Unassembled WGS sequence"/>
</dbReference>